<dbReference type="GO" id="GO:0005829">
    <property type="term" value="C:cytosol"/>
    <property type="evidence" value="ECO:0007669"/>
    <property type="project" value="TreeGrafter"/>
</dbReference>
<name>A0A059V7L6_STRMT</name>
<gene>
    <name evidence="2" type="ORF">S022-V7-A3_orf3</name>
</gene>
<proteinExistence type="inferred from homology"/>
<evidence type="ECO:0000256" key="1">
    <source>
        <dbReference type="RuleBase" id="RU003690"/>
    </source>
</evidence>
<organism evidence="2">
    <name type="scientific">Streptococcus mitis</name>
    <dbReference type="NCBI Taxonomy" id="28037"/>
    <lineage>
        <taxon>Bacteria</taxon>
        <taxon>Bacillati</taxon>
        <taxon>Bacillota</taxon>
        <taxon>Bacilli</taxon>
        <taxon>Lactobacillales</taxon>
        <taxon>Streptococcaceae</taxon>
        <taxon>Streptococcus</taxon>
        <taxon>Streptococcus mitis group</taxon>
    </lineage>
</organism>
<dbReference type="Gene3D" id="3.20.20.80">
    <property type="entry name" value="Glycosidases"/>
    <property type="match status" value="1"/>
</dbReference>
<dbReference type="AlphaFoldDB" id="A0A059V7L6"/>
<keyword evidence="2" id="KW-0326">Glycosidase</keyword>
<accession>A0A059V7L6</accession>
<protein>
    <submittedName>
        <fullName evidence="2">6-phospho-beta-glucosidase</fullName>
        <ecNumber evidence="2">3.2.1.86</ecNumber>
    </submittedName>
</protein>
<dbReference type="SUPFAM" id="SSF51445">
    <property type="entry name" value="(Trans)glycosidases"/>
    <property type="match status" value="1"/>
</dbReference>
<dbReference type="InterPro" id="IPR001360">
    <property type="entry name" value="Glyco_hydro_1"/>
</dbReference>
<dbReference type="GO" id="GO:0008706">
    <property type="term" value="F:6-phospho-beta-glucosidase activity"/>
    <property type="evidence" value="ECO:0007669"/>
    <property type="project" value="UniProtKB-EC"/>
</dbReference>
<dbReference type="EMBL" id="KJ690251">
    <property type="protein sequence ID" value="AHZ87009.1"/>
    <property type="molecule type" value="Genomic_DNA"/>
</dbReference>
<dbReference type="InterPro" id="IPR017853">
    <property type="entry name" value="GH"/>
</dbReference>
<dbReference type="EC" id="3.2.1.86" evidence="2"/>
<dbReference type="InterPro" id="IPR033132">
    <property type="entry name" value="GH_1_N_CS"/>
</dbReference>
<sequence length="113" mass="12909">MTEILQFPDGFLWGGATAANQCEGAYNLDGRGLANVDVVPIGPDREAIITGQKKMFSFEEGYFYPAKEAIDMYHHYKEDIALFAEMGFKTYRLSIAWTRIFLREMKPSQMKLV</sequence>
<reference evidence="2" key="1">
    <citation type="submission" date="2014-04" db="EMBL/GenBank/DDBJ databases">
        <title>Tn6227 of Streptococcus mitis.</title>
        <authorList>
            <person name="Santoro F."/>
            <person name="Iannelli F."/>
        </authorList>
    </citation>
    <scope>NUCLEOTIDE SEQUENCE</scope>
    <source>
        <strain evidence="2">S022-V7-A3</strain>
    </source>
</reference>
<dbReference type="PANTHER" id="PTHR10353:SF296">
    <property type="entry name" value="6-PHOSPHO-BETA-GLUCOSIDASE"/>
    <property type="match status" value="1"/>
</dbReference>
<keyword evidence="2" id="KW-0378">Hydrolase</keyword>
<dbReference type="PANTHER" id="PTHR10353">
    <property type="entry name" value="GLYCOSYL HYDROLASE"/>
    <property type="match status" value="1"/>
</dbReference>
<dbReference type="PROSITE" id="PS00653">
    <property type="entry name" value="GLYCOSYL_HYDROL_F1_2"/>
    <property type="match status" value="1"/>
</dbReference>
<dbReference type="Pfam" id="PF00232">
    <property type="entry name" value="Glyco_hydro_1"/>
    <property type="match status" value="1"/>
</dbReference>
<evidence type="ECO:0000313" key="2">
    <source>
        <dbReference type="EMBL" id="AHZ87009.1"/>
    </source>
</evidence>
<comment type="similarity">
    <text evidence="1">Belongs to the glycosyl hydrolase 1 family.</text>
</comment>
<dbReference type="GO" id="GO:0016052">
    <property type="term" value="P:carbohydrate catabolic process"/>
    <property type="evidence" value="ECO:0007669"/>
    <property type="project" value="TreeGrafter"/>
</dbReference>